<protein>
    <recommendedName>
        <fullName evidence="6">Phytocyanin domain-containing protein</fullName>
    </recommendedName>
</protein>
<dbReference type="GO" id="GO:0046872">
    <property type="term" value="F:metal ion binding"/>
    <property type="evidence" value="ECO:0007669"/>
    <property type="project" value="UniProtKB-KW"/>
</dbReference>
<keyword evidence="5" id="KW-0732">Signal</keyword>
<dbReference type="GO" id="GO:0005886">
    <property type="term" value="C:plasma membrane"/>
    <property type="evidence" value="ECO:0007669"/>
    <property type="project" value="TreeGrafter"/>
</dbReference>
<evidence type="ECO:0000256" key="3">
    <source>
        <dbReference type="SAM" id="MobiDB-lite"/>
    </source>
</evidence>
<dbReference type="AlphaFoldDB" id="A0AAD4SMR5"/>
<evidence type="ECO:0000256" key="2">
    <source>
        <dbReference type="ARBA" id="ARBA00023008"/>
    </source>
</evidence>
<feature type="region of interest" description="Disordered" evidence="3">
    <location>
        <begin position="115"/>
        <end position="173"/>
    </location>
</feature>
<keyword evidence="2" id="KW-0186">Copper</keyword>
<dbReference type="PANTHER" id="PTHR33021:SF350">
    <property type="entry name" value="UCLACYANIN-2"/>
    <property type="match status" value="1"/>
</dbReference>
<organism evidence="7 8">
    <name type="scientific">Papaver atlanticum</name>
    <dbReference type="NCBI Taxonomy" id="357466"/>
    <lineage>
        <taxon>Eukaryota</taxon>
        <taxon>Viridiplantae</taxon>
        <taxon>Streptophyta</taxon>
        <taxon>Embryophyta</taxon>
        <taxon>Tracheophyta</taxon>
        <taxon>Spermatophyta</taxon>
        <taxon>Magnoliopsida</taxon>
        <taxon>Ranunculales</taxon>
        <taxon>Papaveraceae</taxon>
        <taxon>Papaveroideae</taxon>
        <taxon>Papaver</taxon>
    </lineage>
</organism>
<dbReference type="InterPro" id="IPR028871">
    <property type="entry name" value="BlueCu_1_BS"/>
</dbReference>
<evidence type="ECO:0000256" key="5">
    <source>
        <dbReference type="SAM" id="SignalP"/>
    </source>
</evidence>
<dbReference type="PROSITE" id="PS00196">
    <property type="entry name" value="COPPER_BLUE"/>
    <property type="match status" value="1"/>
</dbReference>
<keyword evidence="8" id="KW-1185">Reference proteome</keyword>
<keyword evidence="4" id="KW-0472">Membrane</keyword>
<dbReference type="PROSITE" id="PS51485">
    <property type="entry name" value="PHYTOCYANIN"/>
    <property type="match status" value="1"/>
</dbReference>
<dbReference type="Pfam" id="PF02298">
    <property type="entry name" value="Cu_bind_like"/>
    <property type="match status" value="1"/>
</dbReference>
<dbReference type="Proteomes" id="UP001202328">
    <property type="component" value="Unassembled WGS sequence"/>
</dbReference>
<dbReference type="EMBL" id="JAJJMB010009441">
    <property type="protein sequence ID" value="KAI3913688.1"/>
    <property type="molecule type" value="Genomic_DNA"/>
</dbReference>
<dbReference type="Gene3D" id="2.60.40.420">
    <property type="entry name" value="Cupredoxins - blue copper proteins"/>
    <property type="match status" value="1"/>
</dbReference>
<evidence type="ECO:0000256" key="1">
    <source>
        <dbReference type="ARBA" id="ARBA00022723"/>
    </source>
</evidence>
<feature type="compositionally biased region" description="Pro residues" evidence="3">
    <location>
        <begin position="135"/>
        <end position="157"/>
    </location>
</feature>
<keyword evidence="4" id="KW-1133">Transmembrane helix</keyword>
<dbReference type="InterPro" id="IPR039391">
    <property type="entry name" value="Phytocyanin-like"/>
</dbReference>
<evidence type="ECO:0000256" key="4">
    <source>
        <dbReference type="SAM" id="Phobius"/>
    </source>
</evidence>
<dbReference type="GO" id="GO:0009055">
    <property type="term" value="F:electron transfer activity"/>
    <property type="evidence" value="ECO:0007669"/>
    <property type="project" value="InterPro"/>
</dbReference>
<feature type="chain" id="PRO_5042144492" description="Phytocyanin domain-containing protein" evidence="5">
    <location>
        <begin position="24"/>
        <end position="200"/>
    </location>
</feature>
<accession>A0AAD4SMR5</accession>
<dbReference type="PANTHER" id="PTHR33021">
    <property type="entry name" value="BLUE COPPER PROTEIN"/>
    <property type="match status" value="1"/>
</dbReference>
<proteinExistence type="predicted"/>
<dbReference type="SUPFAM" id="SSF49503">
    <property type="entry name" value="Cupredoxins"/>
    <property type="match status" value="1"/>
</dbReference>
<keyword evidence="4" id="KW-0812">Transmembrane</keyword>
<sequence>MATPGAATIALMVLLLVVTSVFATDYPISWTQGTSYDGWDSDKNLVAGDTITFEYGPTHSVNVVDKDAYDNCGSDAISKHSDGSSKIPLVAGTMYFLCPEGNHCAGGMKLSVRVGAADSPSPPTTPTTPATPATPVTPPTPTTPTTPTPTPATPPTPTTETPTKPSPPAGGTGAATSSVNMNFIMIGGSLLLASLFAFFG</sequence>
<name>A0AAD4SMR5_9MAGN</name>
<evidence type="ECO:0000313" key="7">
    <source>
        <dbReference type="EMBL" id="KAI3913688.1"/>
    </source>
</evidence>
<dbReference type="InterPro" id="IPR003245">
    <property type="entry name" value="Phytocyanin_dom"/>
</dbReference>
<feature type="transmembrane region" description="Helical" evidence="4">
    <location>
        <begin position="181"/>
        <end position="199"/>
    </location>
</feature>
<gene>
    <name evidence="7" type="ORF">MKW98_011749</name>
</gene>
<reference evidence="7" key="1">
    <citation type="submission" date="2022-04" db="EMBL/GenBank/DDBJ databases">
        <title>A functionally conserved STORR gene fusion in Papaver species that diverged 16.8 million years ago.</title>
        <authorList>
            <person name="Catania T."/>
        </authorList>
    </citation>
    <scope>NUCLEOTIDE SEQUENCE</scope>
    <source>
        <strain evidence="7">S-188037</strain>
    </source>
</reference>
<dbReference type="InterPro" id="IPR008972">
    <property type="entry name" value="Cupredoxin"/>
</dbReference>
<feature type="signal peptide" evidence="5">
    <location>
        <begin position="1"/>
        <end position="23"/>
    </location>
</feature>
<feature type="domain" description="Phytocyanin" evidence="6">
    <location>
        <begin position="24"/>
        <end position="116"/>
    </location>
</feature>
<evidence type="ECO:0000259" key="6">
    <source>
        <dbReference type="PROSITE" id="PS51485"/>
    </source>
</evidence>
<comment type="caution">
    <text evidence="7">The sequence shown here is derived from an EMBL/GenBank/DDBJ whole genome shotgun (WGS) entry which is preliminary data.</text>
</comment>
<evidence type="ECO:0000313" key="8">
    <source>
        <dbReference type="Proteomes" id="UP001202328"/>
    </source>
</evidence>
<keyword evidence="1" id="KW-0479">Metal-binding</keyword>